<dbReference type="Proteomes" id="UP000003491">
    <property type="component" value="Unassembled WGS sequence"/>
</dbReference>
<proteinExistence type="predicted"/>
<protein>
    <submittedName>
        <fullName evidence="2">Uncharacterized protein</fullName>
    </submittedName>
</protein>
<reference evidence="2 3" key="1">
    <citation type="submission" date="2009-01" db="EMBL/GenBank/DDBJ databases">
        <authorList>
            <person name="Qin X."/>
            <person name="Bachman B."/>
            <person name="Battles P."/>
            <person name="Bell A."/>
            <person name="Bess C."/>
            <person name="Bickham C."/>
            <person name="Chaboub L."/>
            <person name="Chen D."/>
            <person name="Coyle M."/>
            <person name="Deiros D.R."/>
            <person name="Dinh H."/>
            <person name="Forbes L."/>
            <person name="Fowler G."/>
            <person name="Francisco L."/>
            <person name="Fu Q."/>
            <person name="Gubbala S."/>
            <person name="Hale W."/>
            <person name="Han Y."/>
            <person name="Hemphill L."/>
            <person name="Highlander S.K."/>
            <person name="Hirani K."/>
            <person name="Hogues M."/>
            <person name="Jackson L."/>
            <person name="Jakkamsetti A."/>
            <person name="Javaid M."/>
            <person name="Jiang H."/>
            <person name="Korchina V."/>
            <person name="Kovar C."/>
            <person name="Lara F."/>
            <person name="Lee S."/>
            <person name="Mata R."/>
            <person name="Mathew T."/>
            <person name="Moen C."/>
            <person name="Morales K."/>
            <person name="Munidasa M."/>
            <person name="Nazareth L."/>
            <person name="Ngo R."/>
            <person name="Nguyen L."/>
            <person name="Okwuonu G."/>
            <person name="Ongeri F."/>
            <person name="Patil S."/>
            <person name="Petrosino J."/>
            <person name="Pham C."/>
            <person name="Pham P."/>
            <person name="Pu L.-L."/>
            <person name="Puazo M."/>
            <person name="Raj R."/>
            <person name="Reid J."/>
            <person name="Rouhana J."/>
            <person name="Saada N."/>
            <person name="Shang Y."/>
            <person name="Simmons D."/>
            <person name="Thornton R."/>
            <person name="Warren J."/>
            <person name="Weissenberger G."/>
            <person name="Zhang J."/>
            <person name="Zhang L."/>
            <person name="Zhou C."/>
            <person name="Zhu D."/>
            <person name="Muzny D."/>
            <person name="Worley K."/>
            <person name="Gibbs R."/>
        </authorList>
    </citation>
    <scope>NUCLEOTIDE SEQUENCE [LARGE SCALE GENOMIC DNA]</scope>
    <source>
        <strain evidence="2 3">ATCC 33200</strain>
    </source>
</reference>
<sequence length="82" mass="9576">MLQKGRDRMMISIPIFILAIIIGIICLWVGFRIKGNQAVFGRVLSTNRQTWARFWLTAGWVIIIIAGCYLLFMIILHFYLKM</sequence>
<organism evidence="2 3">
    <name type="scientific">Lactobacillus johnsonii ATCC 33200</name>
    <dbReference type="NCBI Taxonomy" id="525330"/>
    <lineage>
        <taxon>Bacteria</taxon>
        <taxon>Bacillati</taxon>
        <taxon>Bacillota</taxon>
        <taxon>Bacilli</taxon>
        <taxon>Lactobacillales</taxon>
        <taxon>Lactobacillaceae</taxon>
        <taxon>Lactobacillus</taxon>
    </lineage>
</organism>
<keyword evidence="1" id="KW-0812">Transmembrane</keyword>
<gene>
    <name evidence="2" type="ORF">HMPREF0528_0112</name>
</gene>
<accession>C2E2Y8</accession>
<dbReference type="PATRIC" id="fig|525330.7.peg.1239"/>
<dbReference type="EMBL" id="ACGR01000021">
    <property type="protein sequence ID" value="EEJ60698.1"/>
    <property type="molecule type" value="Genomic_DNA"/>
</dbReference>
<feature type="transmembrane region" description="Helical" evidence="1">
    <location>
        <begin position="51"/>
        <end position="80"/>
    </location>
</feature>
<evidence type="ECO:0000313" key="3">
    <source>
        <dbReference type="Proteomes" id="UP000003491"/>
    </source>
</evidence>
<dbReference type="HOGENOM" id="CLU_2683208_0_0_9"/>
<evidence type="ECO:0000256" key="1">
    <source>
        <dbReference type="SAM" id="Phobius"/>
    </source>
</evidence>
<comment type="caution">
    <text evidence="2">The sequence shown here is derived from an EMBL/GenBank/DDBJ whole genome shotgun (WGS) entry which is preliminary data.</text>
</comment>
<dbReference type="AlphaFoldDB" id="C2E2Y8"/>
<keyword evidence="1" id="KW-0472">Membrane</keyword>
<feature type="transmembrane region" description="Helical" evidence="1">
    <location>
        <begin position="12"/>
        <end position="31"/>
    </location>
</feature>
<evidence type="ECO:0000313" key="2">
    <source>
        <dbReference type="EMBL" id="EEJ60698.1"/>
    </source>
</evidence>
<keyword evidence="1" id="KW-1133">Transmembrane helix</keyword>
<name>C2E2Y8_LACJH</name>